<evidence type="ECO:0000256" key="9">
    <source>
        <dbReference type="ARBA" id="ARBA00022919"/>
    </source>
</evidence>
<comment type="pathway">
    <text evidence="3">Sphingolipid metabolism.</text>
</comment>
<dbReference type="HOGENOM" id="CLU_034001_0_0_1"/>
<dbReference type="EMBL" id="CDHN01000002">
    <property type="protein sequence ID" value="CEJ86222.1"/>
    <property type="molecule type" value="Genomic_DNA"/>
</dbReference>
<evidence type="ECO:0000256" key="6">
    <source>
        <dbReference type="ARBA" id="ARBA00022723"/>
    </source>
</evidence>
<evidence type="ECO:0000256" key="1">
    <source>
        <dbReference type="ARBA" id="ARBA00004141"/>
    </source>
</evidence>
<name>A0A0A1TCP4_9HYPO</name>
<feature type="transmembrane region" description="Helical" evidence="14">
    <location>
        <begin position="388"/>
        <end position="404"/>
    </location>
</feature>
<keyword evidence="11" id="KW-0443">Lipid metabolism</keyword>
<evidence type="ECO:0000313" key="17">
    <source>
        <dbReference type="Proteomes" id="UP000039046"/>
    </source>
</evidence>
<protein>
    <recommendedName>
        <fullName evidence="15">Endonuclease/exonuclease/phosphatase domain-containing protein</fullName>
    </recommendedName>
</protein>
<evidence type="ECO:0000259" key="15">
    <source>
        <dbReference type="Pfam" id="PF03372"/>
    </source>
</evidence>
<dbReference type="GO" id="GO:0090266">
    <property type="term" value="P:regulation of mitotic cell cycle spindle assembly checkpoint"/>
    <property type="evidence" value="ECO:0007669"/>
    <property type="project" value="EnsemblFungi"/>
</dbReference>
<dbReference type="GO" id="GO:0005741">
    <property type="term" value="C:mitochondrial outer membrane"/>
    <property type="evidence" value="ECO:0007669"/>
    <property type="project" value="EnsemblFungi"/>
</dbReference>
<feature type="region of interest" description="Disordered" evidence="13">
    <location>
        <begin position="261"/>
        <end position="284"/>
    </location>
</feature>
<dbReference type="GO" id="GO:0046513">
    <property type="term" value="P:ceramide biosynthetic process"/>
    <property type="evidence" value="ECO:0007669"/>
    <property type="project" value="EnsemblFungi"/>
</dbReference>
<keyword evidence="8" id="KW-0460">Magnesium</keyword>
<dbReference type="PANTHER" id="PTHR16320">
    <property type="entry name" value="SPHINGOMYELINASE FAMILY MEMBER"/>
    <property type="match status" value="1"/>
</dbReference>
<feature type="domain" description="Endonuclease/exonuclease/phosphatase" evidence="15">
    <location>
        <begin position="16"/>
        <end position="325"/>
    </location>
</feature>
<keyword evidence="9" id="KW-0746">Sphingolipid metabolism</keyword>
<keyword evidence="17" id="KW-1185">Reference proteome</keyword>
<dbReference type="GO" id="GO:0052714">
    <property type="term" value="F:mannosyl-inositol phosphorylceramide phospholipase activity"/>
    <property type="evidence" value="ECO:0007669"/>
    <property type="project" value="EnsemblFungi"/>
</dbReference>
<evidence type="ECO:0000256" key="10">
    <source>
        <dbReference type="ARBA" id="ARBA00022989"/>
    </source>
</evidence>
<dbReference type="InterPro" id="IPR036691">
    <property type="entry name" value="Endo/exonu/phosph_ase_sf"/>
</dbReference>
<accession>A0A0A1TCP4</accession>
<dbReference type="GO" id="GO:0005783">
    <property type="term" value="C:endoplasmic reticulum"/>
    <property type="evidence" value="ECO:0007669"/>
    <property type="project" value="EnsemblFungi"/>
</dbReference>
<feature type="transmembrane region" description="Helical" evidence="14">
    <location>
        <begin position="410"/>
        <end position="436"/>
    </location>
</feature>
<dbReference type="Gene3D" id="3.60.10.10">
    <property type="entry name" value="Endonuclease/exonuclease/phosphatase"/>
    <property type="match status" value="1"/>
</dbReference>
<reference evidence="16 17" key="1">
    <citation type="journal article" date="2015" name="Genome Announc.">
        <title>Draft Genome Sequence and Gene Annotation of the Entomopathogenic Fungus Verticillium hemipterigenum.</title>
        <authorList>
            <person name="Horn F."/>
            <person name="Habel A."/>
            <person name="Scharf D.H."/>
            <person name="Dworschak J."/>
            <person name="Brakhage A.A."/>
            <person name="Guthke R."/>
            <person name="Hertweck C."/>
            <person name="Linde J."/>
        </authorList>
    </citation>
    <scope>NUCLEOTIDE SEQUENCE [LARGE SCALE GENOMIC DNA]</scope>
</reference>
<dbReference type="PANTHER" id="PTHR16320:SF24">
    <property type="entry name" value="PHOSPHODIESTERASE, PUTATIVE-RELATED"/>
    <property type="match status" value="1"/>
</dbReference>
<dbReference type="SUPFAM" id="SSF56219">
    <property type="entry name" value="DNase I-like"/>
    <property type="match status" value="1"/>
</dbReference>
<evidence type="ECO:0000256" key="2">
    <source>
        <dbReference type="ARBA" id="ARBA00004760"/>
    </source>
</evidence>
<gene>
    <name evidence="16" type="ORF">VHEMI04044</name>
</gene>
<dbReference type="OrthoDB" id="387657at2759"/>
<evidence type="ECO:0000256" key="11">
    <source>
        <dbReference type="ARBA" id="ARBA00023098"/>
    </source>
</evidence>
<evidence type="ECO:0000256" key="4">
    <source>
        <dbReference type="ARBA" id="ARBA00006335"/>
    </source>
</evidence>
<dbReference type="STRING" id="1531966.A0A0A1TCP4"/>
<dbReference type="GO" id="GO:0030149">
    <property type="term" value="P:sphingolipid catabolic process"/>
    <property type="evidence" value="ECO:0007669"/>
    <property type="project" value="EnsemblFungi"/>
</dbReference>
<dbReference type="InterPro" id="IPR005135">
    <property type="entry name" value="Endo/exonuclease/phosphatase"/>
</dbReference>
<keyword evidence="5 14" id="KW-0812">Transmembrane</keyword>
<evidence type="ECO:0000256" key="13">
    <source>
        <dbReference type="SAM" id="MobiDB-lite"/>
    </source>
</evidence>
<dbReference type="GO" id="GO:0004767">
    <property type="term" value="F:sphingomyelin phosphodiesterase activity"/>
    <property type="evidence" value="ECO:0007669"/>
    <property type="project" value="InterPro"/>
</dbReference>
<comment type="subcellular location">
    <subcellularLocation>
        <location evidence="1">Membrane</location>
        <topology evidence="1">Multi-pass membrane protein</topology>
    </subcellularLocation>
</comment>
<dbReference type="AlphaFoldDB" id="A0A0A1TCP4"/>
<dbReference type="Pfam" id="PF03372">
    <property type="entry name" value="Exo_endo_phos"/>
    <property type="match status" value="1"/>
</dbReference>
<evidence type="ECO:0000256" key="7">
    <source>
        <dbReference type="ARBA" id="ARBA00022801"/>
    </source>
</evidence>
<organism evidence="16 17">
    <name type="scientific">[Torrubiella] hemipterigena</name>
    <dbReference type="NCBI Taxonomy" id="1531966"/>
    <lineage>
        <taxon>Eukaryota</taxon>
        <taxon>Fungi</taxon>
        <taxon>Dikarya</taxon>
        <taxon>Ascomycota</taxon>
        <taxon>Pezizomycotina</taxon>
        <taxon>Sordariomycetes</taxon>
        <taxon>Hypocreomycetidae</taxon>
        <taxon>Hypocreales</taxon>
        <taxon>Clavicipitaceae</taxon>
        <taxon>Clavicipitaceae incertae sedis</taxon>
        <taxon>'Torrubiella' clade</taxon>
    </lineage>
</organism>
<dbReference type="GO" id="GO:0071944">
    <property type="term" value="C:cell periphery"/>
    <property type="evidence" value="ECO:0007669"/>
    <property type="project" value="EnsemblFungi"/>
</dbReference>
<keyword evidence="7" id="KW-0378">Hydrolase</keyword>
<keyword evidence="6" id="KW-0479">Metal-binding</keyword>
<evidence type="ECO:0000256" key="14">
    <source>
        <dbReference type="SAM" id="Phobius"/>
    </source>
</evidence>
<dbReference type="GO" id="GO:0072711">
    <property type="term" value="P:cellular response to hydroxyurea"/>
    <property type="evidence" value="ECO:0007669"/>
    <property type="project" value="EnsemblFungi"/>
</dbReference>
<dbReference type="InterPro" id="IPR038772">
    <property type="entry name" value="Sph/SMPD2-like"/>
</dbReference>
<dbReference type="FunFam" id="3.60.10.10:FF:000059">
    <property type="entry name" value="Inositol phosphosphingolipids phospholipase C"/>
    <property type="match status" value="1"/>
</dbReference>
<evidence type="ECO:0000256" key="8">
    <source>
        <dbReference type="ARBA" id="ARBA00022842"/>
    </source>
</evidence>
<keyword evidence="10 14" id="KW-1133">Transmembrane helix</keyword>
<comment type="pathway">
    <text evidence="2">Lipid metabolism; sphingolipid metabolism.</text>
</comment>
<evidence type="ECO:0000256" key="3">
    <source>
        <dbReference type="ARBA" id="ARBA00004991"/>
    </source>
</evidence>
<dbReference type="GO" id="GO:0000324">
    <property type="term" value="C:fungal-type vacuole"/>
    <property type="evidence" value="ECO:0007669"/>
    <property type="project" value="EnsemblFungi"/>
</dbReference>
<evidence type="ECO:0000256" key="12">
    <source>
        <dbReference type="ARBA" id="ARBA00023136"/>
    </source>
</evidence>
<feature type="transmembrane region" description="Helical" evidence="14">
    <location>
        <begin position="78"/>
        <end position="96"/>
    </location>
</feature>
<dbReference type="Proteomes" id="UP000039046">
    <property type="component" value="Unassembled WGS sequence"/>
</dbReference>
<dbReference type="GO" id="GO:0046872">
    <property type="term" value="F:metal ion binding"/>
    <property type="evidence" value="ECO:0007669"/>
    <property type="project" value="UniProtKB-KW"/>
</dbReference>
<evidence type="ECO:0000313" key="16">
    <source>
        <dbReference type="EMBL" id="CEJ86222.1"/>
    </source>
</evidence>
<sequence length="462" mass="51384">MDSSHSPSSPKEIRILTLNCWGLKYISALRVPRVAQIAQQLASLSPAPQIVALQECFTQQDFQTIHQTTRYILPYAKFYYAGVFGGGLAILSAWPIEEGEMTTYPLNGRPSAFWRGDWYVGKGIARAKIRFGDGDKDVVEVFNTHTHAPYGTAPGSQYTAHRTSQAWLMRSQIQRAAQTGALVVSLGDFNMLPLSLAHRIISASPVRDTWRVIHPSSSLGPSSHPAEAARGLPIPTAETNLLLNGATSDSVYNTWRWNKPEQQRLSKGDPQPVDPTTPDPRGKRLDYVFASTGAEPGSKRGWVVNSVAVGMTERHPSLHVSLSDHFAVCTTLKYHDVDADVANASYEEQLQYNHKEQDALSEEVLDEILAMIHEFTAGEQRQQKWRSIHFYISVVFWIAAMVALDFTGAFAVLLAVVGSLVLLSGVIDGLIALIFFSWELRSLKEFEWQINNAKQSIRHKIL</sequence>
<comment type="similarity">
    <text evidence="4">Belongs to the neutral sphingomyelinase family.</text>
</comment>
<proteinExistence type="inferred from homology"/>
<keyword evidence="12 14" id="KW-0472">Membrane</keyword>
<evidence type="ECO:0000256" key="5">
    <source>
        <dbReference type="ARBA" id="ARBA00022692"/>
    </source>
</evidence>